<dbReference type="Gene3D" id="3.90.550.10">
    <property type="entry name" value="Spore Coat Polysaccharide Biosynthesis Protein SpsA, Chain A"/>
    <property type="match status" value="1"/>
</dbReference>
<feature type="compositionally biased region" description="Basic and acidic residues" evidence="1">
    <location>
        <begin position="328"/>
        <end position="339"/>
    </location>
</feature>
<dbReference type="Proteomes" id="UP001562357">
    <property type="component" value="Unassembled WGS sequence"/>
</dbReference>
<feature type="region of interest" description="Disordered" evidence="1">
    <location>
        <begin position="528"/>
        <end position="557"/>
    </location>
</feature>
<dbReference type="InterPro" id="IPR050587">
    <property type="entry name" value="GNT1/Glycosyltrans_8"/>
</dbReference>
<dbReference type="CDD" id="cd02537">
    <property type="entry name" value="GT8_Glycogenin"/>
    <property type="match status" value="1"/>
</dbReference>
<reference evidence="3" key="1">
    <citation type="submission" date="2024-06" db="EMBL/GenBank/DDBJ databases">
        <title>Draft Genome Sequences of Epichloe bromicola Strains Isolated from Elymus ciliaris.</title>
        <authorList>
            <consortium name="Epichloe bromicola genome sequencing consortium"/>
            <person name="Miura A."/>
            <person name="Imano S."/>
            <person name="Ashida A."/>
            <person name="Sato I."/>
            <person name="Chiba S."/>
            <person name="Tanaka A."/>
            <person name="Camagna M."/>
            <person name="Takemoto D."/>
        </authorList>
    </citation>
    <scope>NUCLEOTIDE SEQUENCE [LARGE SCALE GENOMIC DNA]</scope>
    <source>
        <strain evidence="3">DP</strain>
    </source>
</reference>
<feature type="compositionally biased region" description="Polar residues" evidence="1">
    <location>
        <begin position="357"/>
        <end position="368"/>
    </location>
</feature>
<feature type="compositionally biased region" description="Low complexity" evidence="1">
    <location>
        <begin position="340"/>
        <end position="356"/>
    </location>
</feature>
<proteinExistence type="predicted"/>
<dbReference type="EMBL" id="BAAFGZ010000036">
    <property type="protein sequence ID" value="GAB0133166.1"/>
    <property type="molecule type" value="Genomic_DNA"/>
</dbReference>
<feature type="compositionally biased region" description="Polar residues" evidence="1">
    <location>
        <begin position="473"/>
        <end position="492"/>
    </location>
</feature>
<gene>
    <name evidence="2" type="primary">g1581</name>
    <name evidence="2" type="ORF">EsDP_00001581</name>
</gene>
<feature type="region of interest" description="Disordered" evidence="1">
    <location>
        <begin position="283"/>
        <end position="376"/>
    </location>
</feature>
<feature type="compositionally biased region" description="Low complexity" evidence="1">
    <location>
        <begin position="543"/>
        <end position="557"/>
    </location>
</feature>
<evidence type="ECO:0000256" key="1">
    <source>
        <dbReference type="SAM" id="MobiDB-lite"/>
    </source>
</evidence>
<feature type="region of interest" description="Disordered" evidence="1">
    <location>
        <begin position="665"/>
        <end position="754"/>
    </location>
</feature>
<accession>A0ABQ0CIA6</accession>
<protein>
    <recommendedName>
        <fullName evidence="4">Glycogenin</fullName>
    </recommendedName>
</protein>
<evidence type="ECO:0000313" key="2">
    <source>
        <dbReference type="EMBL" id="GAB0133166.1"/>
    </source>
</evidence>
<dbReference type="InterPro" id="IPR029044">
    <property type="entry name" value="Nucleotide-diphossugar_trans"/>
</dbReference>
<evidence type="ECO:0008006" key="4">
    <source>
        <dbReference type="Google" id="ProtNLM"/>
    </source>
</evidence>
<feature type="compositionally biased region" description="Basic and acidic residues" evidence="1">
    <location>
        <begin position="736"/>
        <end position="746"/>
    </location>
</feature>
<feature type="compositionally biased region" description="Polar residues" evidence="1">
    <location>
        <begin position="690"/>
        <end position="708"/>
    </location>
</feature>
<feature type="region of interest" description="Disordered" evidence="1">
    <location>
        <begin position="473"/>
        <end position="507"/>
    </location>
</feature>
<sequence length="754" mass="82796">MSAPTSAAREQTYATMLLNDLYLPGALVLAHSLRDAGTDKKLAVLVILDSVSANAISQLEAVYDYILPVSRIRNEHPRNLYLMNRSDLHSAFTKINLWKQTQFSKIVYIDADVVAYRAPDELFDLPHAFSAAPDVGWPDISNTGVMVLTPSLGDYYAMLAMAERGISFDGADQGLINTHFEHSTNRLSFTYNVTPSAHYQYIPAYLHFQSSISMVHFIGANKPWLSGRHSAHRNDPVDEMIGRWWAVYDRHYRAQTSAPDSMQQDQQQHNTVCNDAADDAMADTPSVHTVDDHTKETNTSPSIVQEQADHSPRPGSITASRMATDAEDSGRVETAEHHPTQQTTQTQQITQTQQTTLHSPTPMNTWDAQRQPPPIDSKPEAINFPSTHYEMSRDTTPFVPPVRYPSPPRNMWYEVPEQPPSSADKPRQIFPWEAKQPTPSRSFIDPLRQERIQVSRAAESGNNQEALAQDLSLTGASPDSGIPSISVTTGTPQEEKSETALATTGDPWNSFSRANAWDEVPEIGRYVEGLQKRRRSKSRGSFTSSGPATSPSAAAGTLQMRTALKVTDFPTEVERPSLPVTPAPMKRPSFWGEDKNHFSAGDGAHPLPAAEGVPSQSDWVCVHGRRWRPTDCPCNLTDVLLPNKDPAVQLQKLAQQQSEALLRRLSGSDGATGRRLSHDIPSRPLPFGSESLQSPTYVAQARPSSVLSPQPVPGKTRAANLAEGLVGATDPSSQTHGKDEGTRATELEGLTAAA</sequence>
<dbReference type="SUPFAM" id="SSF53448">
    <property type="entry name" value="Nucleotide-diphospho-sugar transferases"/>
    <property type="match status" value="1"/>
</dbReference>
<comment type="caution">
    <text evidence="2">The sequence shown here is derived from an EMBL/GenBank/DDBJ whole genome shotgun (WGS) entry which is preliminary data.</text>
</comment>
<organism evidence="2 3">
    <name type="scientific">Epichloe bromicola</name>
    <dbReference type="NCBI Taxonomy" id="79588"/>
    <lineage>
        <taxon>Eukaryota</taxon>
        <taxon>Fungi</taxon>
        <taxon>Dikarya</taxon>
        <taxon>Ascomycota</taxon>
        <taxon>Pezizomycotina</taxon>
        <taxon>Sordariomycetes</taxon>
        <taxon>Hypocreomycetidae</taxon>
        <taxon>Hypocreales</taxon>
        <taxon>Clavicipitaceae</taxon>
        <taxon>Epichloe</taxon>
    </lineage>
</organism>
<dbReference type="InterPro" id="IPR002495">
    <property type="entry name" value="Glyco_trans_8"/>
</dbReference>
<dbReference type="Pfam" id="PF01501">
    <property type="entry name" value="Glyco_transf_8"/>
    <property type="match status" value="1"/>
</dbReference>
<evidence type="ECO:0000313" key="3">
    <source>
        <dbReference type="Proteomes" id="UP001562357"/>
    </source>
</evidence>
<dbReference type="PANTHER" id="PTHR11183">
    <property type="entry name" value="GLYCOGENIN SUBFAMILY MEMBER"/>
    <property type="match status" value="1"/>
</dbReference>
<keyword evidence="3" id="KW-1185">Reference proteome</keyword>
<name>A0ABQ0CIA6_9HYPO</name>